<dbReference type="Proteomes" id="UP000727407">
    <property type="component" value="Unassembled WGS sequence"/>
</dbReference>
<dbReference type="OrthoDB" id="8961033at2759"/>
<comment type="caution">
    <text evidence="2">The sequence shown here is derived from an EMBL/GenBank/DDBJ whole genome shotgun (WGS) entry which is preliminary data.</text>
</comment>
<name>A0A8J4UMR5_CLAMG</name>
<reference evidence="2" key="1">
    <citation type="submission" date="2020-07" db="EMBL/GenBank/DDBJ databases">
        <title>Clarias magur genome sequencing, assembly and annotation.</title>
        <authorList>
            <person name="Kushwaha B."/>
            <person name="Kumar R."/>
            <person name="Das P."/>
            <person name="Joshi C.G."/>
            <person name="Kumar D."/>
            <person name="Nagpure N.S."/>
            <person name="Pandey M."/>
            <person name="Agarwal S."/>
            <person name="Srivastava S."/>
            <person name="Singh M."/>
            <person name="Sahoo L."/>
            <person name="Jayasankar P."/>
            <person name="Meher P.K."/>
            <person name="Koringa P.G."/>
            <person name="Iquebal M.A."/>
            <person name="Das S.P."/>
            <person name="Bit A."/>
            <person name="Patnaik S."/>
            <person name="Patel N."/>
            <person name="Shah T.M."/>
            <person name="Hinsu A."/>
            <person name="Jena J.K."/>
        </authorList>
    </citation>
    <scope>NUCLEOTIDE SEQUENCE</scope>
    <source>
        <strain evidence="2">CIFAMagur01</strain>
        <tissue evidence="2">Testis</tissue>
    </source>
</reference>
<feature type="region of interest" description="Disordered" evidence="1">
    <location>
        <begin position="285"/>
        <end position="334"/>
    </location>
</feature>
<gene>
    <name evidence="2" type="ORF">DAT39_008595</name>
</gene>
<organism evidence="2 3">
    <name type="scientific">Clarias magur</name>
    <name type="common">Asian catfish</name>
    <name type="synonym">Macropteronotus magur</name>
    <dbReference type="NCBI Taxonomy" id="1594786"/>
    <lineage>
        <taxon>Eukaryota</taxon>
        <taxon>Metazoa</taxon>
        <taxon>Chordata</taxon>
        <taxon>Craniata</taxon>
        <taxon>Vertebrata</taxon>
        <taxon>Euteleostomi</taxon>
        <taxon>Actinopterygii</taxon>
        <taxon>Neopterygii</taxon>
        <taxon>Teleostei</taxon>
        <taxon>Ostariophysi</taxon>
        <taxon>Siluriformes</taxon>
        <taxon>Clariidae</taxon>
        <taxon>Clarias</taxon>
    </lineage>
</organism>
<dbReference type="PANTHER" id="PTHR38706">
    <property type="entry name" value="SI:CH211-198C19.1-RELATED"/>
    <property type="match status" value="1"/>
</dbReference>
<protein>
    <submittedName>
        <fullName evidence="2">Vacuolar import and degradation protein 30-like</fullName>
    </submittedName>
</protein>
<evidence type="ECO:0000256" key="1">
    <source>
        <dbReference type="SAM" id="MobiDB-lite"/>
    </source>
</evidence>
<dbReference type="PANTHER" id="PTHR38706:SF2">
    <property type="match status" value="1"/>
</dbReference>
<evidence type="ECO:0000313" key="3">
    <source>
        <dbReference type="Proteomes" id="UP000727407"/>
    </source>
</evidence>
<feature type="non-terminal residue" evidence="2">
    <location>
        <position position="1"/>
    </location>
</feature>
<feature type="non-terminal residue" evidence="2">
    <location>
        <position position="334"/>
    </location>
</feature>
<sequence>AQQKVTMMTLEEIDQLKQSGFGQPQPRHGLKLLYWFANDCLHLNQNNVMEARCYPNKGEFGFHTFENRKTKVGKLLPYAPLPYYVLGNLSYPKACNLPTYVRKDFNRCQDNSNMDRIMVSWYKNCFFDIYVTEHFDRSNFNKRFTFHISQHLIKIIRGLDLEEFLWKTGYLTQQTNFYPIRSVELSNQIPSGQDSLNKSESPHFRNENNIEEHDNTPPATSVCIPVATLSSNQDLHAEIESASNLKFGHHKASSSICSPASTPSMTQDVQMEVDSLLHVIKNNTEENNEASSTPSISSPAIAYSPNQDINAEFESPASFTNNNEPRFSTTGNNE</sequence>
<dbReference type="EMBL" id="QNUK01000107">
    <property type="protein sequence ID" value="KAF5901692.1"/>
    <property type="molecule type" value="Genomic_DNA"/>
</dbReference>
<dbReference type="AlphaFoldDB" id="A0A8J4UMR5"/>
<feature type="compositionally biased region" description="Basic and acidic residues" evidence="1">
    <location>
        <begin position="200"/>
        <end position="215"/>
    </location>
</feature>
<feature type="compositionally biased region" description="Low complexity" evidence="1">
    <location>
        <begin position="289"/>
        <end position="305"/>
    </location>
</feature>
<keyword evidence="3" id="KW-1185">Reference proteome</keyword>
<evidence type="ECO:0000313" key="2">
    <source>
        <dbReference type="EMBL" id="KAF5901692.1"/>
    </source>
</evidence>
<proteinExistence type="predicted"/>
<accession>A0A8J4UMR5</accession>
<feature type="compositionally biased region" description="Polar residues" evidence="1">
    <location>
        <begin position="317"/>
        <end position="334"/>
    </location>
</feature>
<feature type="region of interest" description="Disordered" evidence="1">
    <location>
        <begin position="192"/>
        <end position="218"/>
    </location>
</feature>